<evidence type="ECO:0000256" key="3">
    <source>
        <dbReference type="ARBA" id="ARBA00022578"/>
    </source>
</evidence>
<reference evidence="8 9" key="2">
    <citation type="journal article" date="2017" name="Int. J. Syst. Evol. Microbiol.">
        <title>Mycobacterium stephanolepidis sp. nov., a rapidly growing species related to Mycobacterium chelonae, isolated from marine teleost fish, Stephanolepis cirrhifer.</title>
        <authorList>
            <person name="Fukano H."/>
            <person name="Wada S."/>
            <person name="Kurata O."/>
            <person name="Katayama K."/>
            <person name="Fujiwara N."/>
            <person name="Hoshino Y."/>
        </authorList>
    </citation>
    <scope>NUCLEOTIDE SEQUENCE [LARGE SCALE GENOMIC DNA]</scope>
    <source>
        <strain evidence="8 9">NJB0901</strain>
    </source>
</reference>
<evidence type="ECO:0000313" key="9">
    <source>
        <dbReference type="Proteomes" id="UP000217954"/>
    </source>
</evidence>
<feature type="compositionally biased region" description="Polar residues" evidence="7">
    <location>
        <begin position="75"/>
        <end position="86"/>
    </location>
</feature>
<accession>A0A1Z4F3P3</accession>
<keyword evidence="4 6" id="KW-0238">DNA-binding</keyword>
<dbReference type="RefSeq" id="WP_193442044.1">
    <property type="nucleotide sequence ID" value="NZ_AP018165.1"/>
</dbReference>
<keyword evidence="6" id="KW-0814">Transposable element</keyword>
<dbReference type="GO" id="GO:0006313">
    <property type="term" value="P:DNA transposition"/>
    <property type="evidence" value="ECO:0007669"/>
    <property type="project" value="UniProtKB-UniRule"/>
</dbReference>
<keyword evidence="5 6" id="KW-0233">DNA recombination</keyword>
<dbReference type="Proteomes" id="UP000217954">
    <property type="component" value="Chromosome"/>
</dbReference>
<evidence type="ECO:0000256" key="1">
    <source>
        <dbReference type="ARBA" id="ARBA00002190"/>
    </source>
</evidence>
<proteinExistence type="inferred from homology"/>
<comment type="similarity">
    <text evidence="2 6">Belongs to the transposase mutator family.</text>
</comment>
<dbReference type="PANTHER" id="PTHR33217:SF8">
    <property type="entry name" value="MUTATOR FAMILY TRANSPOSASE"/>
    <property type="match status" value="1"/>
</dbReference>
<evidence type="ECO:0000256" key="5">
    <source>
        <dbReference type="ARBA" id="ARBA00023172"/>
    </source>
</evidence>
<keyword evidence="3 6" id="KW-0815">Transposition</keyword>
<dbReference type="GO" id="GO:0003677">
    <property type="term" value="F:DNA binding"/>
    <property type="evidence" value="ECO:0007669"/>
    <property type="project" value="UniProtKB-UniRule"/>
</dbReference>
<evidence type="ECO:0000256" key="4">
    <source>
        <dbReference type="ARBA" id="ARBA00023125"/>
    </source>
</evidence>
<dbReference type="InterPro" id="IPR001207">
    <property type="entry name" value="Transposase_mutator"/>
</dbReference>
<dbReference type="AlphaFoldDB" id="A0A1Z4F3P3"/>
<protein>
    <recommendedName>
        <fullName evidence="6">Mutator family transposase</fullName>
    </recommendedName>
</protein>
<dbReference type="Pfam" id="PF00872">
    <property type="entry name" value="Transposase_mut"/>
    <property type="match status" value="1"/>
</dbReference>
<evidence type="ECO:0000256" key="6">
    <source>
        <dbReference type="RuleBase" id="RU365089"/>
    </source>
</evidence>
<evidence type="ECO:0000256" key="7">
    <source>
        <dbReference type="SAM" id="MobiDB-lite"/>
    </source>
</evidence>
<dbReference type="EMBL" id="AP018165">
    <property type="protein sequence ID" value="BAX99807.1"/>
    <property type="molecule type" value="Genomic_DNA"/>
</dbReference>
<name>A0A1Z4F3P3_9MYCO</name>
<gene>
    <name evidence="8" type="ORF">MSTE_04514</name>
</gene>
<feature type="region of interest" description="Disordered" evidence="7">
    <location>
        <begin position="64"/>
        <end position="86"/>
    </location>
</feature>
<evidence type="ECO:0000313" key="8">
    <source>
        <dbReference type="EMBL" id="BAX99807.1"/>
    </source>
</evidence>
<sequence>MSEQFDDPVTDLAVLPDMDALADQLVGAAAGQGIALAGENGLLTALTRKVLQSALEAEMSHHLGYDKHDPLGRNRGNSRNGTMPKTVTTDIGKVRVAVPRDRDGSFEPQIVAKHQRRLAGFDQTVISLYAKGMTTGDIAKHLSDVYDTDVSRDLVSTVTDQVLEDMRAWQSRPLDRIYPVILIDCIVLKIRHGQVANRPVYVALGISVEGFRDVLGLWVGPPGGEGAKQWMTMLTELRNRGVADVCIVCCDGLKGLPDAIGAIWPAATVQVCVVHLVRNSLRYASKKHWAAISADLKRVYTAATVDAAQVEFEQFASAWEAQYPALVAMWRRSWPEFTPFLEFPTPIRKLIYTTNRIESLNARFRQAVRKRGHFPDEQSALKVLYLTAIERKTNRSNPSGRITGWKSILNTLAIAFEGRITPAANN</sequence>
<dbReference type="GO" id="GO:0004803">
    <property type="term" value="F:transposase activity"/>
    <property type="evidence" value="ECO:0007669"/>
    <property type="project" value="UniProtKB-UniRule"/>
</dbReference>
<comment type="function">
    <text evidence="1 6">Required for the transposition of the insertion element.</text>
</comment>
<dbReference type="KEGG" id="mste:MSTE_04514"/>
<dbReference type="PANTHER" id="PTHR33217">
    <property type="entry name" value="TRANSPOSASE FOR INSERTION SEQUENCE ELEMENT IS1081"/>
    <property type="match status" value="1"/>
</dbReference>
<dbReference type="NCBIfam" id="NF033543">
    <property type="entry name" value="transpos_IS256"/>
    <property type="match status" value="1"/>
</dbReference>
<organism evidence="8 9">
    <name type="scientific">[Mycobacterium] stephanolepidis</name>
    <dbReference type="NCBI Taxonomy" id="1520670"/>
    <lineage>
        <taxon>Bacteria</taxon>
        <taxon>Bacillati</taxon>
        <taxon>Actinomycetota</taxon>
        <taxon>Actinomycetes</taxon>
        <taxon>Mycobacteriales</taxon>
        <taxon>Mycobacteriaceae</taxon>
        <taxon>Mycobacteroides</taxon>
    </lineage>
</organism>
<keyword evidence="9" id="KW-1185">Reference proteome</keyword>
<evidence type="ECO:0000256" key="2">
    <source>
        <dbReference type="ARBA" id="ARBA00010961"/>
    </source>
</evidence>
<reference evidence="9" key="1">
    <citation type="journal article" date="2017" name="Genome Announc.">
        <title>Complete Genome Sequence of Mycobacterium stephanolepidis.</title>
        <authorList>
            <person name="Fukano H."/>
            <person name="Yoshida M."/>
            <person name="Katayama Y."/>
            <person name="Omatsu T."/>
            <person name="Mizutani T."/>
            <person name="Kurata O."/>
            <person name="Wada S."/>
            <person name="Hoshino Y."/>
        </authorList>
    </citation>
    <scope>NUCLEOTIDE SEQUENCE [LARGE SCALE GENOMIC DNA]</scope>
    <source>
        <strain evidence="9">NJB0901</strain>
    </source>
</reference>